<dbReference type="PANTHER" id="PTHR43126">
    <property type="entry name" value="D-ALANYL-D-ALANINE DIPEPTIDASE"/>
    <property type="match status" value="1"/>
</dbReference>
<dbReference type="GO" id="GO:0008237">
    <property type="term" value="F:metallopeptidase activity"/>
    <property type="evidence" value="ECO:0007669"/>
    <property type="project" value="UniProtKB-KW"/>
</dbReference>
<keyword evidence="7 9" id="KW-0482">Metalloprotease</keyword>
<feature type="signal peptide" evidence="11">
    <location>
        <begin position="1"/>
        <end position="19"/>
    </location>
</feature>
<dbReference type="GO" id="GO:0071555">
    <property type="term" value="P:cell wall organization"/>
    <property type="evidence" value="ECO:0007669"/>
    <property type="project" value="UniProtKB-KW"/>
</dbReference>
<dbReference type="AlphaFoldDB" id="A0A1M5XX96"/>
<keyword evidence="15" id="KW-1185">Reference proteome</keyword>
<evidence type="ECO:0000256" key="6">
    <source>
        <dbReference type="ARBA" id="ARBA00022997"/>
    </source>
</evidence>
<gene>
    <name evidence="12" type="ORF">DSM01_1058</name>
    <name evidence="13" type="ORF">SAMN04487999_1763</name>
</gene>
<accession>A0A1M5XX96</accession>
<dbReference type="CDD" id="cd14840">
    <property type="entry name" value="D-Ala-D-Ala_dipeptidase_Aad"/>
    <property type="match status" value="1"/>
</dbReference>
<protein>
    <recommendedName>
        <fullName evidence="9 10">D-alanyl-D-alanine dipeptidase</fullName>
        <shortName evidence="9 10">D-Ala-D-Ala dipeptidase</shortName>
        <ecNumber evidence="9 10">3.4.13.22</ecNumber>
    </recommendedName>
</protein>
<dbReference type="HAMAP" id="MF_01924">
    <property type="entry name" value="A_A_dipeptidase"/>
    <property type="match status" value="1"/>
</dbReference>
<evidence type="ECO:0000256" key="9">
    <source>
        <dbReference type="HAMAP-Rule" id="MF_01924"/>
    </source>
</evidence>
<dbReference type="GO" id="GO:0006508">
    <property type="term" value="P:proteolysis"/>
    <property type="evidence" value="ECO:0007669"/>
    <property type="project" value="UniProtKB-KW"/>
</dbReference>
<keyword evidence="11" id="KW-0732">Signal</keyword>
<feature type="chain" id="PRO_5013268675" description="D-alanyl-D-alanine dipeptidase" evidence="11">
    <location>
        <begin position="20"/>
        <end position="204"/>
    </location>
</feature>
<evidence type="ECO:0000313" key="13">
    <source>
        <dbReference type="EMBL" id="SHI04168.1"/>
    </source>
</evidence>
<keyword evidence="8 10" id="KW-0961">Cell wall biogenesis/degradation</keyword>
<comment type="similarity">
    <text evidence="9 10">Belongs to the peptidase M15D family.</text>
</comment>
<dbReference type="Gene3D" id="3.30.1380.10">
    <property type="match status" value="1"/>
</dbReference>
<sequence length="204" mass="23542">MVKSYLALVIFLLGNFAFAQQAEVPLIKIDTLADGFTYDIRYATDNNFLKEAFYDCASCYLRPEVAAALKEANHYFCEKGYRIVLYDCYRPVSAQKKMWAVYPNAQYVANPYTSGSVHNRGAAVDLSLEKLDGTPLNMGTDFDFFGRKAHIDNTSLPREVLDNRKLLQEGMTRFGFQTIRTEWWHFNYKKNYGFEIIDFDFGCD</sequence>
<evidence type="ECO:0000313" key="15">
    <source>
        <dbReference type="Proteomes" id="UP000290037"/>
    </source>
</evidence>
<evidence type="ECO:0000256" key="1">
    <source>
        <dbReference type="ARBA" id="ARBA00001362"/>
    </source>
</evidence>
<evidence type="ECO:0000256" key="5">
    <source>
        <dbReference type="ARBA" id="ARBA00022833"/>
    </source>
</evidence>
<feature type="active site" description="Proton donor/acceptor" evidence="9">
    <location>
        <position position="182"/>
    </location>
</feature>
<comment type="catalytic activity">
    <reaction evidence="1 9 10">
        <text>D-alanyl-D-alanine + H2O = 2 D-alanine</text>
        <dbReference type="Rhea" id="RHEA:20661"/>
        <dbReference type="ChEBI" id="CHEBI:15377"/>
        <dbReference type="ChEBI" id="CHEBI:57416"/>
        <dbReference type="ChEBI" id="CHEBI:57822"/>
        <dbReference type="EC" id="3.4.13.22"/>
    </reaction>
</comment>
<dbReference type="OrthoDB" id="9801430at2"/>
<comment type="cofactor">
    <cofactor evidence="9">
        <name>Zn(2+)</name>
        <dbReference type="ChEBI" id="CHEBI:29105"/>
    </cofactor>
    <text evidence="9">Binds 1 zinc ion per subunit.</text>
</comment>
<feature type="binding site" evidence="9">
    <location>
        <position position="118"/>
    </location>
    <ligand>
        <name>Zn(2+)</name>
        <dbReference type="ChEBI" id="CHEBI:29105"/>
        <note>catalytic</note>
    </ligand>
</feature>
<feature type="binding site" evidence="9">
    <location>
        <position position="185"/>
    </location>
    <ligand>
        <name>Zn(2+)</name>
        <dbReference type="ChEBI" id="CHEBI:29105"/>
        <note>catalytic</note>
    </ligand>
</feature>
<evidence type="ECO:0000256" key="4">
    <source>
        <dbReference type="ARBA" id="ARBA00022801"/>
    </source>
</evidence>
<evidence type="ECO:0000313" key="12">
    <source>
        <dbReference type="EMBL" id="RXG30308.1"/>
    </source>
</evidence>
<dbReference type="Proteomes" id="UP000290037">
    <property type="component" value="Unassembled WGS sequence"/>
</dbReference>
<keyword evidence="2 9" id="KW-0645">Protease</keyword>
<dbReference type="EMBL" id="QOVN01000002">
    <property type="protein sequence ID" value="RXG30308.1"/>
    <property type="molecule type" value="Genomic_DNA"/>
</dbReference>
<dbReference type="SUPFAM" id="SSF55166">
    <property type="entry name" value="Hedgehog/DD-peptidase"/>
    <property type="match status" value="1"/>
</dbReference>
<proteinExistence type="inferred from homology"/>
<reference evidence="13" key="2">
    <citation type="submission" date="2016-11" db="EMBL/GenBank/DDBJ databases">
        <authorList>
            <person name="Jaros S."/>
            <person name="Januszkiewicz K."/>
            <person name="Wedrychowicz H."/>
        </authorList>
    </citation>
    <scope>NUCLEOTIDE SEQUENCE [LARGE SCALE GENOMIC DNA]</scope>
    <source>
        <strain evidence="13">DSM 19859</strain>
    </source>
</reference>
<evidence type="ECO:0000256" key="7">
    <source>
        <dbReference type="ARBA" id="ARBA00023049"/>
    </source>
</evidence>
<dbReference type="PIRSF" id="PIRSF026671">
    <property type="entry name" value="AA_dipeptidase"/>
    <property type="match status" value="1"/>
</dbReference>
<feature type="binding site" evidence="9">
    <location>
        <position position="125"/>
    </location>
    <ligand>
        <name>Zn(2+)</name>
        <dbReference type="ChEBI" id="CHEBI:29105"/>
        <note>catalytic</note>
    </ligand>
</feature>
<dbReference type="InterPro" id="IPR009045">
    <property type="entry name" value="Zn_M74/Hedgehog-like"/>
</dbReference>
<dbReference type="STRING" id="573501.SAMN04487999_1763"/>
<dbReference type="GO" id="GO:0160237">
    <property type="term" value="F:D-Ala-D-Ala dipeptidase activity"/>
    <property type="evidence" value="ECO:0007669"/>
    <property type="project" value="UniProtKB-EC"/>
</dbReference>
<dbReference type="Proteomes" id="UP000184240">
    <property type="component" value="Unassembled WGS sequence"/>
</dbReference>
<reference evidence="14" key="1">
    <citation type="submission" date="2016-11" db="EMBL/GenBank/DDBJ databases">
        <authorList>
            <person name="Varghese N."/>
            <person name="Submissions S."/>
        </authorList>
    </citation>
    <scope>NUCLEOTIDE SEQUENCE [LARGE SCALE GENOMIC DNA]</scope>
    <source>
        <strain evidence="14">DSM 19859</strain>
    </source>
</reference>
<dbReference type="EC" id="3.4.13.22" evidence="9 10"/>
<reference evidence="12 15" key="3">
    <citation type="submission" date="2018-07" db="EMBL/GenBank/DDBJ databases">
        <title>Leeuwenhoekiella genomics.</title>
        <authorList>
            <person name="Tahon G."/>
            <person name="Willems A."/>
        </authorList>
    </citation>
    <scope>NUCLEOTIDE SEQUENCE [LARGE SCALE GENOMIC DNA]</scope>
    <source>
        <strain evidence="12 15">LMG 24856</strain>
    </source>
</reference>
<dbReference type="InterPro" id="IPR000755">
    <property type="entry name" value="A_A_dipeptidase"/>
</dbReference>
<keyword evidence="4 9" id="KW-0378">Hydrolase</keyword>
<evidence type="ECO:0000256" key="2">
    <source>
        <dbReference type="ARBA" id="ARBA00022670"/>
    </source>
</evidence>
<organism evidence="13 14">
    <name type="scientific">Leeuwenhoekiella palythoae</name>
    <dbReference type="NCBI Taxonomy" id="573501"/>
    <lineage>
        <taxon>Bacteria</taxon>
        <taxon>Pseudomonadati</taxon>
        <taxon>Bacteroidota</taxon>
        <taxon>Flavobacteriia</taxon>
        <taxon>Flavobacteriales</taxon>
        <taxon>Flavobacteriaceae</taxon>
        <taxon>Leeuwenhoekiella</taxon>
    </lineage>
</organism>
<evidence type="ECO:0000256" key="11">
    <source>
        <dbReference type="SAM" id="SignalP"/>
    </source>
</evidence>
<keyword evidence="6 9" id="KW-0224">Dipeptidase</keyword>
<evidence type="ECO:0000256" key="8">
    <source>
        <dbReference type="ARBA" id="ARBA00023316"/>
    </source>
</evidence>
<dbReference type="PANTHER" id="PTHR43126:SF1">
    <property type="entry name" value="D-ALANYL-D-ALANINE DIPEPTIDASE"/>
    <property type="match status" value="1"/>
</dbReference>
<feature type="site" description="Transition state stabilizer" evidence="9">
    <location>
        <position position="90"/>
    </location>
</feature>
<keyword evidence="3 9" id="KW-0479">Metal-binding</keyword>
<keyword evidence="5 9" id="KW-0862">Zinc</keyword>
<evidence type="ECO:0000256" key="3">
    <source>
        <dbReference type="ARBA" id="ARBA00022723"/>
    </source>
</evidence>
<name>A0A1M5XX96_9FLAO</name>
<dbReference type="EMBL" id="FQXT01000003">
    <property type="protein sequence ID" value="SHI04168.1"/>
    <property type="molecule type" value="Genomic_DNA"/>
</dbReference>
<evidence type="ECO:0000256" key="10">
    <source>
        <dbReference type="PIRNR" id="PIRNR026671"/>
    </source>
</evidence>
<dbReference type="Pfam" id="PF01427">
    <property type="entry name" value="Peptidase_M15"/>
    <property type="match status" value="1"/>
</dbReference>
<dbReference type="GO" id="GO:0008270">
    <property type="term" value="F:zinc ion binding"/>
    <property type="evidence" value="ECO:0007669"/>
    <property type="project" value="UniProtKB-UniRule"/>
</dbReference>
<dbReference type="RefSeq" id="WP_072982307.1">
    <property type="nucleotide sequence ID" value="NZ_FQXT01000003.1"/>
</dbReference>
<comment type="function">
    <text evidence="9 10">Catalyzes hydrolysis of the D-alanyl-D-alanine dipeptide.</text>
</comment>
<evidence type="ECO:0000313" key="14">
    <source>
        <dbReference type="Proteomes" id="UP000184240"/>
    </source>
</evidence>